<dbReference type="Proteomes" id="UP001558632">
    <property type="component" value="Unassembled WGS sequence"/>
</dbReference>
<feature type="compositionally biased region" description="Basic and acidic residues" evidence="5">
    <location>
        <begin position="16"/>
        <end position="28"/>
    </location>
</feature>
<evidence type="ECO:0000313" key="6">
    <source>
        <dbReference type="EMBL" id="KAL1243842.1"/>
    </source>
</evidence>
<dbReference type="Pfam" id="PF10255">
    <property type="entry name" value="Paf67"/>
    <property type="match status" value="1"/>
</dbReference>
<evidence type="ECO:0000256" key="4">
    <source>
        <dbReference type="HAMAP-Rule" id="MF_03011"/>
    </source>
</evidence>
<accession>A0ABR3KTD5</accession>
<comment type="function">
    <text evidence="4">Component of the eukaryotic translation initiation factor 3 (eIF-3) complex, which is involved in protein synthesis of a specialized repertoire of mRNAs and, together with other initiation factors, stimulates binding of mRNA and methionyl-tRNAi to the 40S ribosome. The eIF-3 complex specifically targets and initiates translation of a subset of mRNAs involved in cell proliferation.</text>
</comment>
<evidence type="ECO:0000256" key="2">
    <source>
        <dbReference type="ARBA" id="ARBA00022540"/>
    </source>
</evidence>
<dbReference type="EMBL" id="JBEUSY010000162">
    <property type="protein sequence ID" value="KAL1243842.1"/>
    <property type="molecule type" value="Genomic_DNA"/>
</dbReference>
<dbReference type="PANTHER" id="PTHR13242">
    <property type="entry name" value="EUKARYOTIC TRANSLATION INITIATION FACTOR 3"/>
    <property type="match status" value="1"/>
</dbReference>
<name>A0ABR3KTD5_TRISP</name>
<keyword evidence="3 4" id="KW-0648">Protein biosynthesis</keyword>
<comment type="caution">
    <text evidence="6">The sequence shown here is derived from an EMBL/GenBank/DDBJ whole genome shotgun (WGS) entry which is preliminary data.</text>
</comment>
<keyword evidence="2 4" id="KW-0396">Initiation factor</keyword>
<reference evidence="6 7" key="1">
    <citation type="submission" date="2024-07" db="EMBL/GenBank/DDBJ databases">
        <title>Enhanced genomic and transcriptomic resources for Trichinella pseudospiralis and T. spiralis underpin the discovery of pronounced molecular differences between stages and species.</title>
        <authorList>
            <person name="Pasi K.K."/>
            <person name="La Rosa G."/>
            <person name="Gomez-Morales M.A."/>
            <person name="Tosini F."/>
            <person name="Sumanam S."/>
            <person name="Young N.D."/>
            <person name="Chang B.C."/>
            <person name="Robin G.B."/>
        </authorList>
    </citation>
    <scope>NUCLEOTIDE SEQUENCE [LARGE SCALE GENOMIC DNA]</scope>
    <source>
        <strain evidence="6">ISS534</strain>
    </source>
</reference>
<organism evidence="6 7">
    <name type="scientific">Trichinella spiralis</name>
    <name type="common">Trichina worm</name>
    <dbReference type="NCBI Taxonomy" id="6334"/>
    <lineage>
        <taxon>Eukaryota</taxon>
        <taxon>Metazoa</taxon>
        <taxon>Ecdysozoa</taxon>
        <taxon>Nematoda</taxon>
        <taxon>Enoplea</taxon>
        <taxon>Dorylaimia</taxon>
        <taxon>Trichinellida</taxon>
        <taxon>Trichinellidae</taxon>
        <taxon>Trichinella</taxon>
    </lineage>
</organism>
<protein>
    <recommendedName>
        <fullName evidence="4">Eukaryotic translation initiation factor 3 subunit L</fullName>
        <shortName evidence="4">eIF3l</shortName>
    </recommendedName>
</protein>
<dbReference type="PANTHER" id="PTHR13242:SF0">
    <property type="entry name" value="EUKARYOTIC TRANSLATION INITIATION FACTOR 3 SUBUNIT L"/>
    <property type="match status" value="1"/>
</dbReference>
<evidence type="ECO:0000256" key="3">
    <source>
        <dbReference type="ARBA" id="ARBA00022917"/>
    </source>
</evidence>
<evidence type="ECO:0000256" key="1">
    <source>
        <dbReference type="ARBA" id="ARBA00022490"/>
    </source>
</evidence>
<dbReference type="InterPro" id="IPR019382">
    <property type="entry name" value="eIF3l"/>
</dbReference>
<comment type="subunit">
    <text evidence="4">Component of the eukaryotic translation initiation factor 3 (eIF-3) complex.</text>
</comment>
<sequence length="568" mass="67108">MKEAQVQTEAPVDYPMYRDDPREPANFGRRDMDYTSGKYILTNGQSISRMESYSSSAVPEEMLDFLKVLKRAVRDQNVGEIHSLYEYGFFEVTDKYYRSRNLPDEDVVRKLLNCDLDSQCDEIFIALYKDLYYHFLYDRFHHELTIEQRCASYMNFMTLFDMLLKSVEPLKLNLPDIWLWEMIDEFIYQFQSFCHFKCNQNKITAKDLEELQAYQTPIWNFYDVVGVLYSMARKPRVEKQLYALKNQQEYQPICAEIEYHPMYFKFGYFSLIGLLRLHTLLGEYSQALTIGRNIEFHALGLYNAVPSCMVSLHYYSGFCHMMMRQYKDAIKLFVDCLLYIQRTRSLTNQTAWRYDVATKTAEQIYELLAICLALQPQRIDESIQAELTKAMGEKMTRMQRGELADFESAFIVGCPKFLVPTLNRTEAGPSSFKEPLLRECRIFLEEVKQQKAITILRGYMKLYSTMDMAKLSSFMEKDKENLVSALLSFKHKMSDQTRTLTAEEDIPNDIDFYIDMDMIHIADTKVAQRYGEYFIRHVQKLIQLNQNLPKLSSRSFKARYVEMRDNRK</sequence>
<comment type="similarity">
    <text evidence="4">Belongs to the eIF-3 subunit L family.</text>
</comment>
<gene>
    <name evidence="6" type="ORF">TSPI_07646</name>
</gene>
<evidence type="ECO:0000313" key="7">
    <source>
        <dbReference type="Proteomes" id="UP001558632"/>
    </source>
</evidence>
<dbReference type="HAMAP" id="MF_03011">
    <property type="entry name" value="eIF3l"/>
    <property type="match status" value="1"/>
</dbReference>
<evidence type="ECO:0000256" key="5">
    <source>
        <dbReference type="SAM" id="MobiDB-lite"/>
    </source>
</evidence>
<keyword evidence="7" id="KW-1185">Reference proteome</keyword>
<keyword evidence="1 4" id="KW-0963">Cytoplasm</keyword>
<proteinExistence type="inferred from homology"/>
<dbReference type="GO" id="GO:0003743">
    <property type="term" value="F:translation initiation factor activity"/>
    <property type="evidence" value="ECO:0007669"/>
    <property type="project" value="UniProtKB-KW"/>
</dbReference>
<feature type="region of interest" description="Disordered" evidence="5">
    <location>
        <begin position="1"/>
        <end position="28"/>
    </location>
</feature>
<comment type="subcellular location">
    <subcellularLocation>
        <location evidence="4">Cytoplasm</location>
    </subcellularLocation>
</comment>